<dbReference type="PANTHER" id="PTHR11735:SF11">
    <property type="entry name" value="TRNA THREONYLCARBAMOYLADENOSINE BIOSYNTHESIS PROTEIN TSAB"/>
    <property type="match status" value="1"/>
</dbReference>
<comment type="caution">
    <text evidence="2">The sequence shown here is derived from an EMBL/GenBank/DDBJ whole genome shotgun (WGS) entry which is preliminary data.</text>
</comment>
<protein>
    <submittedName>
        <fullName evidence="2">tRNA threonylcarbamoyl adenosine modification protein YeaZ</fullName>
    </submittedName>
</protein>
<dbReference type="AlphaFoldDB" id="A0A318K9P1"/>
<dbReference type="PANTHER" id="PTHR11735">
    <property type="entry name" value="TRNA N6-ADENOSINE THREONYLCARBAMOYLTRANSFERASE"/>
    <property type="match status" value="1"/>
</dbReference>
<evidence type="ECO:0000313" key="2">
    <source>
        <dbReference type="EMBL" id="PXX66505.1"/>
    </source>
</evidence>
<organism evidence="2 3">
    <name type="scientific">Nocardia tenerifensis</name>
    <dbReference type="NCBI Taxonomy" id="228006"/>
    <lineage>
        <taxon>Bacteria</taxon>
        <taxon>Bacillati</taxon>
        <taxon>Actinomycetota</taxon>
        <taxon>Actinomycetes</taxon>
        <taxon>Mycobacteriales</taxon>
        <taxon>Nocardiaceae</taxon>
        <taxon>Nocardia</taxon>
    </lineage>
</organism>
<dbReference type="NCBIfam" id="TIGR03725">
    <property type="entry name" value="T6A_YeaZ"/>
    <property type="match status" value="1"/>
</dbReference>
<reference evidence="2 3" key="1">
    <citation type="submission" date="2018-05" db="EMBL/GenBank/DDBJ databases">
        <title>Genomic Encyclopedia of Type Strains, Phase IV (KMG-IV): sequencing the most valuable type-strain genomes for metagenomic binning, comparative biology and taxonomic classification.</title>
        <authorList>
            <person name="Goeker M."/>
        </authorList>
    </citation>
    <scope>NUCLEOTIDE SEQUENCE [LARGE SCALE GENOMIC DNA]</scope>
    <source>
        <strain evidence="2 3">DSM 44704</strain>
    </source>
</reference>
<feature type="domain" description="Gcp-like" evidence="1">
    <location>
        <begin position="65"/>
        <end position="180"/>
    </location>
</feature>
<accession>A0A318K9P1</accession>
<evidence type="ECO:0000259" key="1">
    <source>
        <dbReference type="Pfam" id="PF00814"/>
    </source>
</evidence>
<dbReference type="GO" id="GO:0002949">
    <property type="term" value="P:tRNA threonylcarbamoyladenosine modification"/>
    <property type="evidence" value="ECO:0007669"/>
    <property type="project" value="InterPro"/>
</dbReference>
<gene>
    <name evidence="2" type="ORF">DFR70_103254</name>
</gene>
<dbReference type="Proteomes" id="UP000247569">
    <property type="component" value="Unassembled WGS sequence"/>
</dbReference>
<proteinExistence type="predicted"/>
<dbReference type="InterPro" id="IPR022496">
    <property type="entry name" value="T6A_TsaB"/>
</dbReference>
<dbReference type="InterPro" id="IPR000905">
    <property type="entry name" value="Gcp-like_dom"/>
</dbReference>
<dbReference type="OrthoDB" id="9809995at2"/>
<dbReference type="GO" id="GO:0005829">
    <property type="term" value="C:cytosol"/>
    <property type="evidence" value="ECO:0007669"/>
    <property type="project" value="TreeGrafter"/>
</dbReference>
<sequence>MLVLSVDTATPAVTAGLVELEQAAPDVATVGGDRLPVIGDGGAVERLPVARHTTRLLASRVRVDARAHAEVLTPQILECLSEAGCSRSDLDAVVVGIGPGPFTGLRVGMATAAAFGDALGLPVYGVCSLDAIAADAVSDLTPGSELLVVTDARRREVYWARYRDGARVAGPEVAKPSEVDMAQATVIAGSASHVDFFDLPVLPVETPSPAGLVQVAAAEVLARAVPEPLVPLYLRRPDAVEKSYRALDRTGA</sequence>
<keyword evidence="3" id="KW-1185">Reference proteome</keyword>
<dbReference type="Gene3D" id="3.30.420.40">
    <property type="match status" value="1"/>
</dbReference>
<dbReference type="RefSeq" id="WP_040731770.1">
    <property type="nucleotide sequence ID" value="NZ_QJKF01000003.1"/>
</dbReference>
<dbReference type="EMBL" id="QJKF01000003">
    <property type="protein sequence ID" value="PXX66505.1"/>
    <property type="molecule type" value="Genomic_DNA"/>
</dbReference>
<dbReference type="Pfam" id="PF00814">
    <property type="entry name" value="TsaD"/>
    <property type="match status" value="1"/>
</dbReference>
<evidence type="ECO:0000313" key="3">
    <source>
        <dbReference type="Proteomes" id="UP000247569"/>
    </source>
</evidence>
<dbReference type="SUPFAM" id="SSF53067">
    <property type="entry name" value="Actin-like ATPase domain"/>
    <property type="match status" value="2"/>
</dbReference>
<name>A0A318K9P1_9NOCA</name>
<dbReference type="InterPro" id="IPR043129">
    <property type="entry name" value="ATPase_NBD"/>
</dbReference>
<dbReference type="CDD" id="cd24032">
    <property type="entry name" value="ASKHA_NBD_TsaB"/>
    <property type="match status" value="1"/>
</dbReference>